<dbReference type="InterPro" id="IPR000189">
    <property type="entry name" value="Transglyc_AS"/>
</dbReference>
<feature type="domain" description="Transglycosylase SLT" evidence="3">
    <location>
        <begin position="145"/>
        <end position="238"/>
    </location>
</feature>
<accession>A0A1I6N214</accession>
<evidence type="ECO:0000256" key="1">
    <source>
        <dbReference type="ARBA" id="ARBA00007734"/>
    </source>
</evidence>
<evidence type="ECO:0000313" key="4">
    <source>
        <dbReference type="EMBL" id="SFS21993.1"/>
    </source>
</evidence>
<dbReference type="GO" id="GO:0008933">
    <property type="term" value="F:peptidoglycan lytic transglycosylase activity"/>
    <property type="evidence" value="ECO:0007669"/>
    <property type="project" value="InterPro"/>
</dbReference>
<dbReference type="PANTHER" id="PTHR37423:SF2">
    <property type="entry name" value="MEMBRANE-BOUND LYTIC MUREIN TRANSGLYCOSYLASE C"/>
    <property type="match status" value="1"/>
</dbReference>
<organism evidence="4 5">
    <name type="scientific">Yoonia litorea</name>
    <dbReference type="NCBI Taxonomy" id="1123755"/>
    <lineage>
        <taxon>Bacteria</taxon>
        <taxon>Pseudomonadati</taxon>
        <taxon>Pseudomonadota</taxon>
        <taxon>Alphaproteobacteria</taxon>
        <taxon>Rhodobacterales</taxon>
        <taxon>Paracoccaceae</taxon>
        <taxon>Yoonia</taxon>
    </lineage>
</organism>
<dbReference type="Pfam" id="PF01464">
    <property type="entry name" value="SLT"/>
    <property type="match status" value="1"/>
</dbReference>
<reference evidence="4 5" key="1">
    <citation type="submission" date="2016-10" db="EMBL/GenBank/DDBJ databases">
        <authorList>
            <person name="de Groot N.N."/>
        </authorList>
    </citation>
    <scope>NUCLEOTIDE SEQUENCE [LARGE SCALE GENOMIC DNA]</scope>
    <source>
        <strain evidence="4 5">DSM 29433</strain>
    </source>
</reference>
<sequence length="278" mass="29576">MNHLKGFLLALGVVCWPLAGFAEVERLQPDFTFKRVAVPTATSGSRITVQIDPNAPRLDPVYADPPTEPTVSPDLAALPPVTGLEWFWLAMSPQLGAQNPARFTMALDKIANPPAGQRVPAPRLQSMQRIVNAHGLDILRHTVGTNVSPALVLAVISVESAGRAGAVSSAGAQGLMQLMPATAARFGVTESFNPGQNIRGGVAYLDWLLGEFGNDPLLALAGYNAGEGNLRRYQGVPPFAETRDYVPKVLAAWQVAKGLCRTPPELFSDPCVFQMGGA</sequence>
<dbReference type="CDD" id="cd00254">
    <property type="entry name" value="LT-like"/>
    <property type="match status" value="1"/>
</dbReference>
<proteinExistence type="inferred from homology"/>
<protein>
    <submittedName>
        <fullName evidence="4">Transglycosylase SLT domain-containing protein</fullName>
    </submittedName>
</protein>
<dbReference type="Proteomes" id="UP000198926">
    <property type="component" value="Unassembled WGS sequence"/>
</dbReference>
<keyword evidence="5" id="KW-1185">Reference proteome</keyword>
<evidence type="ECO:0000259" key="3">
    <source>
        <dbReference type="Pfam" id="PF01464"/>
    </source>
</evidence>
<name>A0A1I6N214_9RHOB</name>
<evidence type="ECO:0000313" key="5">
    <source>
        <dbReference type="Proteomes" id="UP000198926"/>
    </source>
</evidence>
<dbReference type="AlphaFoldDB" id="A0A1I6N214"/>
<dbReference type="STRING" id="1123755.SAMN05444714_3067"/>
<comment type="similarity">
    <text evidence="1">Belongs to the transglycosylase Slt family.</text>
</comment>
<dbReference type="GO" id="GO:0016020">
    <property type="term" value="C:membrane"/>
    <property type="evidence" value="ECO:0007669"/>
    <property type="project" value="InterPro"/>
</dbReference>
<dbReference type="GO" id="GO:0000270">
    <property type="term" value="P:peptidoglycan metabolic process"/>
    <property type="evidence" value="ECO:0007669"/>
    <property type="project" value="InterPro"/>
</dbReference>
<evidence type="ECO:0000256" key="2">
    <source>
        <dbReference type="ARBA" id="ARBA00009387"/>
    </source>
</evidence>
<dbReference type="SUPFAM" id="SSF53955">
    <property type="entry name" value="Lysozyme-like"/>
    <property type="match status" value="1"/>
</dbReference>
<dbReference type="PANTHER" id="PTHR37423">
    <property type="entry name" value="SOLUBLE LYTIC MUREIN TRANSGLYCOSYLASE-RELATED"/>
    <property type="match status" value="1"/>
</dbReference>
<dbReference type="RefSeq" id="WP_090210437.1">
    <property type="nucleotide sequence ID" value="NZ_FOZM01000003.1"/>
</dbReference>
<comment type="similarity">
    <text evidence="2">Belongs to the virb1 family.</text>
</comment>
<dbReference type="InterPro" id="IPR008258">
    <property type="entry name" value="Transglycosylase_SLT_dom_1"/>
</dbReference>
<dbReference type="InterPro" id="IPR023346">
    <property type="entry name" value="Lysozyme-like_dom_sf"/>
</dbReference>
<dbReference type="EMBL" id="FOZM01000003">
    <property type="protein sequence ID" value="SFS21993.1"/>
    <property type="molecule type" value="Genomic_DNA"/>
</dbReference>
<dbReference type="Gene3D" id="1.10.530.10">
    <property type="match status" value="1"/>
</dbReference>
<dbReference type="OrthoDB" id="9815002at2"/>
<dbReference type="PROSITE" id="PS00922">
    <property type="entry name" value="TRANSGLYCOSYLASE"/>
    <property type="match status" value="1"/>
</dbReference>
<gene>
    <name evidence="4" type="ORF">SAMN05444714_3067</name>
</gene>